<feature type="domain" description="Integral membrane bound transporter" evidence="8">
    <location>
        <begin position="339"/>
        <end position="464"/>
    </location>
</feature>
<comment type="similarity">
    <text evidence="6">Belongs to the YccS/YhfK family.</text>
</comment>
<name>A0A1M7M0B8_9ACTN</name>
<evidence type="ECO:0000256" key="6">
    <source>
        <dbReference type="ARBA" id="ARBA00043993"/>
    </source>
</evidence>
<feature type="transmembrane region" description="Helical" evidence="7">
    <location>
        <begin position="52"/>
        <end position="75"/>
    </location>
</feature>
<evidence type="ECO:0000256" key="3">
    <source>
        <dbReference type="ARBA" id="ARBA00022692"/>
    </source>
</evidence>
<keyword evidence="4 7" id="KW-1133">Transmembrane helix</keyword>
<feature type="transmembrane region" description="Helical" evidence="7">
    <location>
        <begin position="166"/>
        <end position="188"/>
    </location>
</feature>
<keyword evidence="10" id="KW-1185">Reference proteome</keyword>
<dbReference type="STRING" id="310782.SAMN05216499_11543"/>
<dbReference type="PANTHER" id="PTHR30509:SF9">
    <property type="entry name" value="MULTIDRUG RESISTANCE PROTEIN MDTO"/>
    <property type="match status" value="1"/>
</dbReference>
<evidence type="ECO:0000256" key="1">
    <source>
        <dbReference type="ARBA" id="ARBA00004651"/>
    </source>
</evidence>
<organism evidence="9 10">
    <name type="scientific">Actinacidiphila paucisporea</name>
    <dbReference type="NCBI Taxonomy" id="310782"/>
    <lineage>
        <taxon>Bacteria</taxon>
        <taxon>Bacillati</taxon>
        <taxon>Actinomycetota</taxon>
        <taxon>Actinomycetes</taxon>
        <taxon>Kitasatosporales</taxon>
        <taxon>Streptomycetaceae</taxon>
        <taxon>Actinacidiphila</taxon>
    </lineage>
</organism>
<dbReference type="Proteomes" id="UP000184111">
    <property type="component" value="Unassembled WGS sequence"/>
</dbReference>
<sequence>MRTAPPRLPTAAPATPRVRPLPLRRALRPVQPSDIWFKPATSVLIAQLVPNLILLALGRLDLAAFTMAGSLCALFAHNLPYIARARALAWVVAGMTAGVASALGAAALTSSVPVLIAVAAALAAAQKAVCDATAIGPPGPLIMTFITSATLFLPGSGSAAQIPGHLALVLATGAFAWLVGMAPILLYPQGPERRATGRALRAAAAYADTRGAGPGHERLRSAATGAVHAAWQSLLAAGADRPERRDRQLELLVVRAEVALAAPAAADADLLRVWAAALPGRRPLSRPAGLPSADPTFIENELAGIEAERAAPRPHWWHRLAPGSAAHPLVLRTFLGCALAGYASYAAGVGRPYWAVIAAASLFQANVTLTWNRALQRSLGTLGGVLVLAAVTPLTRVGALPLVLCTAAFGFGAEALITRNYWIGNLCVTPMALLITQFAHRQPAGQLISDRIVDTVLGAAVGFATAVAVTNRRAGRHLERALDAAETARVRCERALADDGTDPAARERARRTLVTALVDLRVTADTTAGEWWQPALPEERLLDAERSGHMTLAVAVRQRAAASARRAADATGGRYSATKEACG</sequence>
<protein>
    <submittedName>
        <fullName evidence="9">Fusaric acid resistance protein-like</fullName>
    </submittedName>
</protein>
<dbReference type="GO" id="GO:0005886">
    <property type="term" value="C:plasma membrane"/>
    <property type="evidence" value="ECO:0007669"/>
    <property type="project" value="UniProtKB-SubCell"/>
</dbReference>
<dbReference type="InterPro" id="IPR049453">
    <property type="entry name" value="Memb_transporter_dom"/>
</dbReference>
<dbReference type="AlphaFoldDB" id="A0A1M7M0B8"/>
<evidence type="ECO:0000313" key="9">
    <source>
        <dbReference type="EMBL" id="SHM84115.1"/>
    </source>
</evidence>
<dbReference type="EMBL" id="FRBI01000015">
    <property type="protein sequence ID" value="SHM84115.1"/>
    <property type="molecule type" value="Genomic_DNA"/>
</dbReference>
<evidence type="ECO:0000259" key="8">
    <source>
        <dbReference type="Pfam" id="PF13515"/>
    </source>
</evidence>
<feature type="transmembrane region" description="Helical" evidence="7">
    <location>
        <begin position="112"/>
        <end position="129"/>
    </location>
</feature>
<evidence type="ECO:0000313" key="10">
    <source>
        <dbReference type="Proteomes" id="UP000184111"/>
    </source>
</evidence>
<keyword evidence="3 7" id="KW-0812">Transmembrane</keyword>
<accession>A0A1M7M0B8</accession>
<feature type="transmembrane region" description="Helical" evidence="7">
    <location>
        <begin position="141"/>
        <end position="160"/>
    </location>
</feature>
<evidence type="ECO:0000256" key="2">
    <source>
        <dbReference type="ARBA" id="ARBA00022475"/>
    </source>
</evidence>
<dbReference type="PANTHER" id="PTHR30509">
    <property type="entry name" value="P-HYDROXYBENZOIC ACID EFFLUX PUMP SUBUNIT-RELATED"/>
    <property type="match status" value="1"/>
</dbReference>
<proteinExistence type="inferred from homology"/>
<evidence type="ECO:0000256" key="5">
    <source>
        <dbReference type="ARBA" id="ARBA00023136"/>
    </source>
</evidence>
<evidence type="ECO:0000256" key="7">
    <source>
        <dbReference type="SAM" id="Phobius"/>
    </source>
</evidence>
<reference evidence="9 10" key="1">
    <citation type="submission" date="2016-11" db="EMBL/GenBank/DDBJ databases">
        <authorList>
            <person name="Jaros S."/>
            <person name="Januszkiewicz K."/>
            <person name="Wedrychowicz H."/>
        </authorList>
    </citation>
    <scope>NUCLEOTIDE SEQUENCE [LARGE SCALE GENOMIC DNA]</scope>
    <source>
        <strain evidence="9 10">CGMCC 4.2025</strain>
    </source>
</reference>
<gene>
    <name evidence="9" type="ORF">SAMN05216499_11543</name>
</gene>
<dbReference type="OrthoDB" id="5241538at2"/>
<keyword evidence="5 7" id="KW-0472">Membrane</keyword>
<keyword evidence="2" id="KW-1003">Cell membrane</keyword>
<dbReference type="RefSeq" id="WP_073500685.1">
    <property type="nucleotide sequence ID" value="NZ_FRBI01000015.1"/>
</dbReference>
<dbReference type="Pfam" id="PF13515">
    <property type="entry name" value="FUSC_2"/>
    <property type="match status" value="1"/>
</dbReference>
<evidence type="ECO:0000256" key="4">
    <source>
        <dbReference type="ARBA" id="ARBA00022989"/>
    </source>
</evidence>
<comment type="subcellular location">
    <subcellularLocation>
        <location evidence="1">Cell membrane</location>
        <topology evidence="1">Multi-pass membrane protein</topology>
    </subcellularLocation>
</comment>